<keyword evidence="1" id="KW-1133">Transmembrane helix</keyword>
<keyword evidence="5" id="KW-1185">Reference proteome</keyword>
<name>A0A835CY00_TETSI</name>
<dbReference type="Pfam" id="PF00179">
    <property type="entry name" value="UQ_con"/>
    <property type="match status" value="1"/>
</dbReference>
<dbReference type="EMBL" id="JABCRI010000413">
    <property type="protein sequence ID" value="KAF8369914.1"/>
    <property type="molecule type" value="Genomic_DNA"/>
</dbReference>
<keyword evidence="1" id="KW-0812">Transmembrane</keyword>
<accession>A0A835CY00</accession>
<feature type="transmembrane region" description="Helical" evidence="1">
    <location>
        <begin position="127"/>
        <end position="159"/>
    </location>
</feature>
<evidence type="ECO:0000256" key="1">
    <source>
        <dbReference type="SAM" id="Phobius"/>
    </source>
</evidence>
<dbReference type="InterPro" id="IPR000608">
    <property type="entry name" value="UBC"/>
</dbReference>
<dbReference type="PROSITE" id="PS50127">
    <property type="entry name" value="UBC_2"/>
    <property type="match status" value="1"/>
</dbReference>
<dbReference type="InterPro" id="IPR016135">
    <property type="entry name" value="UBQ-conjugating_enzyme/RWD"/>
</dbReference>
<dbReference type="AlphaFoldDB" id="A0A835CY00"/>
<sequence length="174" mass="19730">MASKRIQKELKDLQKDPPTSCSAGVLSTLLILSFDMYCFAFPFENGIVSISFTIGDLYFSYVVYFSSSHSLSFGSFTIYMSIGPVAEDMFHWQATIMGPADSPFAGGVFLVTIHFPPDYPFKPPKVFIAAFISLCDITIYKFHIVIMKMFSMFLLSLVWRKYWIFSKCISTAFS</sequence>
<proteinExistence type="predicted"/>
<feature type="transmembrane region" description="Helical" evidence="1">
    <location>
        <begin position="21"/>
        <end position="43"/>
    </location>
</feature>
<keyword evidence="1" id="KW-0472">Membrane</keyword>
<evidence type="ECO:0000259" key="2">
    <source>
        <dbReference type="PROSITE" id="PS50127"/>
    </source>
</evidence>
<comment type="caution">
    <text evidence="3">The sequence shown here is derived from an EMBL/GenBank/DDBJ whole genome shotgun (WGS) entry which is preliminary data.</text>
</comment>
<dbReference type="PANTHER" id="PTHR24068">
    <property type="entry name" value="UBIQUITIN-CONJUGATING ENZYME E2"/>
    <property type="match status" value="1"/>
</dbReference>
<evidence type="ECO:0000313" key="5">
    <source>
        <dbReference type="Proteomes" id="UP000655225"/>
    </source>
</evidence>
<feature type="transmembrane region" description="Helical" evidence="1">
    <location>
        <begin position="94"/>
        <end position="115"/>
    </location>
</feature>
<dbReference type="SUPFAM" id="SSF54495">
    <property type="entry name" value="UBC-like"/>
    <property type="match status" value="2"/>
</dbReference>
<reference evidence="3 5" key="1">
    <citation type="submission" date="2020-04" db="EMBL/GenBank/DDBJ databases">
        <title>Plant Genome Project.</title>
        <authorList>
            <person name="Zhang R.-G."/>
        </authorList>
    </citation>
    <scope>NUCLEOTIDE SEQUENCE [LARGE SCALE GENOMIC DNA]</scope>
    <source>
        <strain evidence="3">YNK0</strain>
        <tissue evidence="3">Leaf</tissue>
    </source>
</reference>
<feature type="transmembrane region" description="Helical" evidence="1">
    <location>
        <begin position="63"/>
        <end position="82"/>
    </location>
</feature>
<dbReference type="Proteomes" id="UP000655225">
    <property type="component" value="Unassembled WGS sequence"/>
</dbReference>
<evidence type="ECO:0000313" key="3">
    <source>
        <dbReference type="EMBL" id="KAF8369914.1"/>
    </source>
</evidence>
<dbReference type="Gene3D" id="3.10.110.10">
    <property type="entry name" value="Ubiquitin Conjugating Enzyme"/>
    <property type="match status" value="2"/>
</dbReference>
<gene>
    <name evidence="4" type="ORF">HHK36_024031</name>
    <name evidence="3" type="ORF">HHK36_032055</name>
</gene>
<evidence type="ECO:0000313" key="4">
    <source>
        <dbReference type="EMBL" id="KAF8391722.1"/>
    </source>
</evidence>
<organism evidence="3 5">
    <name type="scientific">Tetracentron sinense</name>
    <name type="common">Spur-leaf</name>
    <dbReference type="NCBI Taxonomy" id="13715"/>
    <lineage>
        <taxon>Eukaryota</taxon>
        <taxon>Viridiplantae</taxon>
        <taxon>Streptophyta</taxon>
        <taxon>Embryophyta</taxon>
        <taxon>Tracheophyta</taxon>
        <taxon>Spermatophyta</taxon>
        <taxon>Magnoliopsida</taxon>
        <taxon>Trochodendrales</taxon>
        <taxon>Trochodendraceae</taxon>
        <taxon>Tetracentron</taxon>
    </lineage>
</organism>
<protein>
    <recommendedName>
        <fullName evidence="2">UBC core domain-containing protein</fullName>
    </recommendedName>
</protein>
<dbReference type="EMBL" id="JABCRI010000017">
    <property type="protein sequence ID" value="KAF8391722.1"/>
    <property type="molecule type" value="Genomic_DNA"/>
</dbReference>
<feature type="domain" description="UBC core" evidence="2">
    <location>
        <begin position="58"/>
        <end position="174"/>
    </location>
</feature>